<dbReference type="EMBL" id="JAYMYQ010000001">
    <property type="protein sequence ID" value="KAK7361386.1"/>
    <property type="molecule type" value="Genomic_DNA"/>
</dbReference>
<gene>
    <name evidence="2" type="ORF">VNO77_03442</name>
</gene>
<name>A0AAN9R6V5_CANGL</name>
<reference evidence="2 3" key="1">
    <citation type="submission" date="2024-01" db="EMBL/GenBank/DDBJ databases">
        <title>The genomes of 5 underutilized Papilionoideae crops provide insights into root nodulation and disease resistanc.</title>
        <authorList>
            <person name="Jiang F."/>
        </authorList>
    </citation>
    <scope>NUCLEOTIDE SEQUENCE [LARGE SCALE GENOMIC DNA]</scope>
    <source>
        <strain evidence="2">LVBAO_FW01</strain>
        <tissue evidence="2">Leaves</tissue>
    </source>
</reference>
<feature type="compositionally biased region" description="Basic residues" evidence="1">
    <location>
        <begin position="29"/>
        <end position="39"/>
    </location>
</feature>
<sequence length="91" mass="10577">MRVRTVMYNDEYDHANLQTGETRSLERKPSKHLKKRRISSRSGAGFSDPSCGEAWVSKKISNRLDRIHLRKELRASFPEKAQFLRENSSAK</sequence>
<dbReference type="AlphaFoldDB" id="A0AAN9R6V5"/>
<evidence type="ECO:0000313" key="3">
    <source>
        <dbReference type="Proteomes" id="UP001367508"/>
    </source>
</evidence>
<proteinExistence type="predicted"/>
<evidence type="ECO:0000256" key="1">
    <source>
        <dbReference type="SAM" id="MobiDB-lite"/>
    </source>
</evidence>
<dbReference type="Proteomes" id="UP001367508">
    <property type="component" value="Unassembled WGS sequence"/>
</dbReference>
<keyword evidence="3" id="KW-1185">Reference proteome</keyword>
<feature type="region of interest" description="Disordered" evidence="1">
    <location>
        <begin position="19"/>
        <end position="51"/>
    </location>
</feature>
<accession>A0AAN9R6V5</accession>
<protein>
    <submittedName>
        <fullName evidence="2">Uncharacterized protein</fullName>
    </submittedName>
</protein>
<comment type="caution">
    <text evidence="2">The sequence shown here is derived from an EMBL/GenBank/DDBJ whole genome shotgun (WGS) entry which is preliminary data.</text>
</comment>
<organism evidence="2 3">
    <name type="scientific">Canavalia gladiata</name>
    <name type="common">Sword bean</name>
    <name type="synonym">Dolichos gladiatus</name>
    <dbReference type="NCBI Taxonomy" id="3824"/>
    <lineage>
        <taxon>Eukaryota</taxon>
        <taxon>Viridiplantae</taxon>
        <taxon>Streptophyta</taxon>
        <taxon>Embryophyta</taxon>
        <taxon>Tracheophyta</taxon>
        <taxon>Spermatophyta</taxon>
        <taxon>Magnoliopsida</taxon>
        <taxon>eudicotyledons</taxon>
        <taxon>Gunneridae</taxon>
        <taxon>Pentapetalae</taxon>
        <taxon>rosids</taxon>
        <taxon>fabids</taxon>
        <taxon>Fabales</taxon>
        <taxon>Fabaceae</taxon>
        <taxon>Papilionoideae</taxon>
        <taxon>50 kb inversion clade</taxon>
        <taxon>NPAAA clade</taxon>
        <taxon>indigoferoid/millettioid clade</taxon>
        <taxon>Phaseoleae</taxon>
        <taxon>Canavalia</taxon>
    </lineage>
</organism>
<evidence type="ECO:0000313" key="2">
    <source>
        <dbReference type="EMBL" id="KAK7361386.1"/>
    </source>
</evidence>